<feature type="transmembrane region" description="Helical" evidence="6">
    <location>
        <begin position="351"/>
        <end position="373"/>
    </location>
</feature>
<organism evidence="8">
    <name type="scientific">freshwater metagenome</name>
    <dbReference type="NCBI Taxonomy" id="449393"/>
    <lineage>
        <taxon>unclassified sequences</taxon>
        <taxon>metagenomes</taxon>
        <taxon>ecological metagenomes</taxon>
    </lineage>
</organism>
<accession>A0A6J6LVV9</accession>
<comment type="subcellular location">
    <subcellularLocation>
        <location evidence="1">Cell inner membrane</location>
        <topology evidence="1">Multi-pass membrane protein</topology>
    </subcellularLocation>
</comment>
<evidence type="ECO:0000256" key="4">
    <source>
        <dbReference type="ARBA" id="ARBA00022989"/>
    </source>
</evidence>
<feature type="transmembrane region" description="Helical" evidence="6">
    <location>
        <begin position="322"/>
        <end position="345"/>
    </location>
</feature>
<keyword evidence="4 6" id="KW-1133">Transmembrane helix</keyword>
<dbReference type="EMBL" id="CAFBNI010000011">
    <property type="protein sequence ID" value="CAB4939481.1"/>
    <property type="molecule type" value="Genomic_DNA"/>
</dbReference>
<evidence type="ECO:0000256" key="3">
    <source>
        <dbReference type="ARBA" id="ARBA00022692"/>
    </source>
</evidence>
<evidence type="ECO:0000256" key="5">
    <source>
        <dbReference type="ARBA" id="ARBA00023136"/>
    </source>
</evidence>
<evidence type="ECO:0000256" key="6">
    <source>
        <dbReference type="SAM" id="Phobius"/>
    </source>
</evidence>
<dbReference type="HAMAP" id="MF_01844">
    <property type="entry name" value="NhaA"/>
    <property type="match status" value="1"/>
</dbReference>
<dbReference type="PANTHER" id="PTHR30341:SF0">
    <property type="entry name" value="NA(+)_H(+) ANTIPORTER NHAA"/>
    <property type="match status" value="1"/>
</dbReference>
<protein>
    <submittedName>
        <fullName evidence="8">Unannotated protein</fullName>
    </submittedName>
</protein>
<dbReference type="Pfam" id="PF06965">
    <property type="entry name" value="Na_H_antiport_1"/>
    <property type="match status" value="1"/>
</dbReference>
<dbReference type="EMBL" id="CAEZUF010000094">
    <property type="protein sequence ID" value="CAB4597252.1"/>
    <property type="molecule type" value="Genomic_DNA"/>
</dbReference>
<evidence type="ECO:0000313" key="13">
    <source>
        <dbReference type="EMBL" id="CAB4972092.1"/>
    </source>
</evidence>
<feature type="transmembrane region" description="Helical" evidence="6">
    <location>
        <begin position="167"/>
        <end position="191"/>
    </location>
</feature>
<dbReference type="AlphaFoldDB" id="A0A6J6LVV9"/>
<dbReference type="InterPro" id="IPR023171">
    <property type="entry name" value="Na/H_antiporter_dom_sf"/>
</dbReference>
<feature type="transmembrane region" description="Helical" evidence="6">
    <location>
        <begin position="131"/>
        <end position="155"/>
    </location>
</feature>
<evidence type="ECO:0000313" key="10">
    <source>
        <dbReference type="EMBL" id="CAB4787532.1"/>
    </source>
</evidence>
<feature type="transmembrane region" description="Helical" evidence="6">
    <location>
        <begin position="289"/>
        <end position="310"/>
    </location>
</feature>
<keyword evidence="5 6" id="KW-0472">Membrane</keyword>
<evidence type="ECO:0000256" key="1">
    <source>
        <dbReference type="ARBA" id="ARBA00004429"/>
    </source>
</evidence>
<dbReference type="EMBL" id="CAFAAE010000025">
    <property type="protein sequence ID" value="CAB4787532.1"/>
    <property type="molecule type" value="Genomic_DNA"/>
</dbReference>
<evidence type="ECO:0000313" key="11">
    <source>
        <dbReference type="EMBL" id="CAB4799516.1"/>
    </source>
</evidence>
<dbReference type="EMBL" id="CAEZYX010000072">
    <property type="protein sequence ID" value="CAB4744042.1"/>
    <property type="molecule type" value="Genomic_DNA"/>
</dbReference>
<dbReference type="GO" id="GO:0005886">
    <property type="term" value="C:plasma membrane"/>
    <property type="evidence" value="ECO:0007669"/>
    <property type="project" value="UniProtKB-SubCell"/>
</dbReference>
<evidence type="ECO:0000313" key="9">
    <source>
        <dbReference type="EMBL" id="CAB4744042.1"/>
    </source>
</evidence>
<dbReference type="GO" id="GO:0015385">
    <property type="term" value="F:sodium:proton antiporter activity"/>
    <property type="evidence" value="ECO:0007669"/>
    <property type="project" value="TreeGrafter"/>
</dbReference>
<dbReference type="EMBL" id="CAFBQT010000061">
    <property type="protein sequence ID" value="CAB5063797.1"/>
    <property type="molecule type" value="Genomic_DNA"/>
</dbReference>
<evidence type="ECO:0000256" key="2">
    <source>
        <dbReference type="ARBA" id="ARBA00022475"/>
    </source>
</evidence>
<dbReference type="PANTHER" id="PTHR30341">
    <property type="entry name" value="SODIUM ION/PROTON ANTIPORTER NHAA-RELATED"/>
    <property type="match status" value="1"/>
</dbReference>
<dbReference type="EMBL" id="CAFBOI010000011">
    <property type="protein sequence ID" value="CAB4972092.1"/>
    <property type="molecule type" value="Genomic_DNA"/>
</dbReference>
<dbReference type="EMBL" id="CAFBPL010000036">
    <property type="protein sequence ID" value="CAB5014122.1"/>
    <property type="molecule type" value="Genomic_DNA"/>
</dbReference>
<dbReference type="Gene3D" id="1.20.1530.10">
    <property type="entry name" value="Na+/H+ antiporter like domain"/>
    <property type="match status" value="1"/>
</dbReference>
<feature type="transmembrane region" description="Helical" evidence="6">
    <location>
        <begin position="58"/>
        <end position="75"/>
    </location>
</feature>
<evidence type="ECO:0000313" key="8">
    <source>
        <dbReference type="EMBL" id="CAB4666050.1"/>
    </source>
</evidence>
<evidence type="ECO:0000313" key="7">
    <source>
        <dbReference type="EMBL" id="CAB4597252.1"/>
    </source>
</evidence>
<keyword evidence="3 6" id="KW-0812">Transmembrane</keyword>
<dbReference type="EMBL" id="CAFAAT010000013">
    <property type="protein sequence ID" value="CAB4799516.1"/>
    <property type="molecule type" value="Genomic_DNA"/>
</dbReference>
<keyword evidence="2" id="KW-1003">Cell membrane</keyword>
<evidence type="ECO:0000313" key="12">
    <source>
        <dbReference type="EMBL" id="CAB4939481.1"/>
    </source>
</evidence>
<feature type="transmembrane region" description="Helical" evidence="6">
    <location>
        <begin position="87"/>
        <end position="111"/>
    </location>
</feature>
<feature type="transmembrane region" description="Helical" evidence="6">
    <location>
        <begin position="258"/>
        <end position="277"/>
    </location>
</feature>
<evidence type="ECO:0000313" key="14">
    <source>
        <dbReference type="EMBL" id="CAB5014122.1"/>
    </source>
</evidence>
<dbReference type="InterPro" id="IPR004670">
    <property type="entry name" value="NhaA"/>
</dbReference>
<dbReference type="EMBL" id="CAEZWY010000018">
    <property type="protein sequence ID" value="CAB4666050.1"/>
    <property type="molecule type" value="Genomic_DNA"/>
</dbReference>
<dbReference type="GO" id="GO:0006885">
    <property type="term" value="P:regulation of pH"/>
    <property type="evidence" value="ECO:0007669"/>
    <property type="project" value="InterPro"/>
</dbReference>
<sequence>MRRLSALNLILKSESSAAVLLLPVALLSLYLANSGNWLVSTLGMEYGFLDLNLSLSHWVSDGALVIFFFVAGLELRNEVRWGVLKSWKAALVPALGALFGMATPALLYLFFANLLTGSASAWGVPMATDLPIALAALIIFGKGLPIALRGFLLALAIMDDVGSIIVIAFRFTDSLQFTWLLGAILSLFIFYHSTRNLQLGALSFLVALLVWYCTYKSGIHPTVSGVVLGLVMPGSHDDDPDQVSAEEALRIWTPISSFIVVPIFIFTALAVPVNFTLDNLTNPITISLLISRLIGKPIGILFGAWIAIRITREKSEFAITDYLLVGILGTLGLSVSLLFAQLSLVGADLSAATMGIVITLPVGILIAAVALRIRARKFKLGSS</sequence>
<gene>
    <name evidence="7" type="ORF">UFOPK1791_00903</name>
    <name evidence="8" type="ORF">UFOPK2312_00296</name>
    <name evidence="9" type="ORF">UFOPK2802_00734</name>
    <name evidence="10" type="ORF">UFOPK2982_00313</name>
    <name evidence="11" type="ORF">UFOPK3083_00260</name>
    <name evidence="12" type="ORF">UFOPK3783_00224</name>
    <name evidence="13" type="ORF">UFOPK3948_00199</name>
    <name evidence="14" type="ORF">UFOPK4113_00457</name>
    <name evidence="15" type="ORF">UFOPK4355_00594</name>
</gene>
<name>A0A6J6LVV9_9ZZZZ</name>
<reference evidence="8" key="1">
    <citation type="submission" date="2020-05" db="EMBL/GenBank/DDBJ databases">
        <authorList>
            <person name="Chiriac C."/>
            <person name="Salcher M."/>
            <person name="Ghai R."/>
            <person name="Kavagutti S V."/>
        </authorList>
    </citation>
    <scope>NUCLEOTIDE SEQUENCE</scope>
</reference>
<evidence type="ECO:0000313" key="15">
    <source>
        <dbReference type="EMBL" id="CAB5063797.1"/>
    </source>
</evidence>
<proteinExistence type="inferred from homology"/>